<evidence type="ECO:0000256" key="3">
    <source>
        <dbReference type="ARBA" id="ARBA00022692"/>
    </source>
</evidence>
<dbReference type="InterPro" id="IPR039261">
    <property type="entry name" value="FNR_nucleotide-bd"/>
</dbReference>
<dbReference type="Pfam" id="PF00175">
    <property type="entry name" value="NAD_binding_1"/>
    <property type="match status" value="1"/>
</dbReference>
<evidence type="ECO:0000313" key="9">
    <source>
        <dbReference type="Proteomes" id="UP000224915"/>
    </source>
</evidence>
<dbReference type="GO" id="GO:0016491">
    <property type="term" value="F:oxidoreductase activity"/>
    <property type="evidence" value="ECO:0007669"/>
    <property type="project" value="InterPro"/>
</dbReference>
<feature type="transmembrane region" description="Helical" evidence="6">
    <location>
        <begin position="101"/>
        <end position="118"/>
    </location>
</feature>
<feature type="transmembrane region" description="Helical" evidence="6">
    <location>
        <begin position="138"/>
        <end position="156"/>
    </location>
</feature>
<dbReference type="PROSITE" id="PS51384">
    <property type="entry name" value="FAD_FR"/>
    <property type="match status" value="1"/>
</dbReference>
<dbReference type="PANTHER" id="PTHR47354:SF5">
    <property type="entry name" value="PROTEIN RFBI"/>
    <property type="match status" value="1"/>
</dbReference>
<dbReference type="EMBL" id="PDJD01000001">
    <property type="protein sequence ID" value="PFG18508.1"/>
    <property type="molecule type" value="Genomic_DNA"/>
</dbReference>
<protein>
    <submittedName>
        <fullName evidence="8">Putative ferric reductase</fullName>
    </submittedName>
</protein>
<feature type="transmembrane region" description="Helical" evidence="6">
    <location>
        <begin position="198"/>
        <end position="218"/>
    </location>
</feature>
<evidence type="ECO:0000256" key="6">
    <source>
        <dbReference type="SAM" id="Phobius"/>
    </source>
</evidence>
<dbReference type="InterPro" id="IPR017938">
    <property type="entry name" value="Riboflavin_synthase-like_b-brl"/>
</dbReference>
<evidence type="ECO:0000256" key="5">
    <source>
        <dbReference type="ARBA" id="ARBA00023136"/>
    </source>
</evidence>
<dbReference type="Proteomes" id="UP000224915">
    <property type="component" value="Unassembled WGS sequence"/>
</dbReference>
<keyword evidence="3 6" id="KW-0812">Transmembrane</keyword>
<dbReference type="InterPro" id="IPR050415">
    <property type="entry name" value="MRET"/>
</dbReference>
<evidence type="ECO:0000259" key="7">
    <source>
        <dbReference type="PROSITE" id="PS51384"/>
    </source>
</evidence>
<dbReference type="Pfam" id="PF01794">
    <property type="entry name" value="Ferric_reduct"/>
    <property type="match status" value="1"/>
</dbReference>
<comment type="cofactor">
    <cofactor evidence="1">
        <name>FAD</name>
        <dbReference type="ChEBI" id="CHEBI:57692"/>
    </cofactor>
</comment>
<comment type="subcellular location">
    <subcellularLocation>
        <location evidence="2">Membrane</location>
        <topology evidence="2">Multi-pass membrane protein</topology>
    </subcellularLocation>
</comment>
<dbReference type="OrthoDB" id="9801223at2"/>
<feature type="domain" description="FAD-binding FR-type" evidence="7">
    <location>
        <begin position="223"/>
        <end position="329"/>
    </location>
</feature>
<comment type="caution">
    <text evidence="8">The sequence shown here is derived from an EMBL/GenBank/DDBJ whole genome shotgun (WGS) entry which is preliminary data.</text>
</comment>
<dbReference type="AlphaFoldDB" id="A0A2A9CVR5"/>
<dbReference type="Gene3D" id="2.40.30.10">
    <property type="entry name" value="Translation factors"/>
    <property type="match status" value="1"/>
</dbReference>
<proteinExistence type="predicted"/>
<dbReference type="Gene3D" id="3.40.50.80">
    <property type="entry name" value="Nucleotide-binding domain of ferredoxin-NADP reductase (FNR) module"/>
    <property type="match status" value="1"/>
</dbReference>
<dbReference type="InterPro" id="IPR013130">
    <property type="entry name" value="Fe3_Rdtase_TM_dom"/>
</dbReference>
<dbReference type="InterPro" id="IPR001433">
    <property type="entry name" value="OxRdtase_FAD/NAD-bd"/>
</dbReference>
<name>A0A2A9CVR5_9MICO</name>
<keyword evidence="9" id="KW-1185">Reference proteome</keyword>
<feature type="transmembrane region" description="Helical" evidence="6">
    <location>
        <begin position="28"/>
        <end position="50"/>
    </location>
</feature>
<feature type="transmembrane region" description="Helical" evidence="6">
    <location>
        <begin position="56"/>
        <end position="80"/>
    </location>
</feature>
<evidence type="ECO:0000313" key="8">
    <source>
        <dbReference type="EMBL" id="PFG18508.1"/>
    </source>
</evidence>
<accession>A0A2A9CVR5</accession>
<dbReference type="InterPro" id="IPR017927">
    <property type="entry name" value="FAD-bd_FR_type"/>
</dbReference>
<keyword evidence="5 6" id="KW-0472">Membrane</keyword>
<reference evidence="8 9" key="1">
    <citation type="submission" date="2017-10" db="EMBL/GenBank/DDBJ databases">
        <title>Sequencing the genomes of 1000 actinobacteria strains.</title>
        <authorList>
            <person name="Klenk H.-P."/>
        </authorList>
    </citation>
    <scope>NUCLEOTIDE SEQUENCE [LARGE SCALE GENOMIC DNA]</scope>
    <source>
        <strain evidence="8 9">DSM 21801</strain>
    </source>
</reference>
<evidence type="ECO:0000256" key="2">
    <source>
        <dbReference type="ARBA" id="ARBA00004141"/>
    </source>
</evidence>
<evidence type="ECO:0000256" key="1">
    <source>
        <dbReference type="ARBA" id="ARBA00001974"/>
    </source>
</evidence>
<gene>
    <name evidence="8" type="ORF">ATL40_0044</name>
</gene>
<keyword evidence="4 6" id="KW-1133">Transmembrane helix</keyword>
<organism evidence="8 9">
    <name type="scientific">Serinibacter salmoneus</name>
    <dbReference type="NCBI Taxonomy" id="556530"/>
    <lineage>
        <taxon>Bacteria</taxon>
        <taxon>Bacillati</taxon>
        <taxon>Actinomycetota</taxon>
        <taxon>Actinomycetes</taxon>
        <taxon>Micrococcales</taxon>
        <taxon>Beutenbergiaceae</taxon>
        <taxon>Serinibacter</taxon>
    </lineage>
</organism>
<dbReference type="SUPFAM" id="SSF63380">
    <property type="entry name" value="Riboflavin synthase domain-like"/>
    <property type="match status" value="1"/>
</dbReference>
<feature type="transmembrane region" description="Helical" evidence="6">
    <location>
        <begin position="168"/>
        <end position="192"/>
    </location>
</feature>
<sequence length="461" mass="51155">MTPPDPTTDAPAQRSRQVRVQRRSRGAFALWVTLYLTLVILPLPLALISLDPGRGFWINFSVALGFVGLAMFGLQFVMAARSRIVVHPVGMDVVLQFHKQVAYLATVLVFAHPIILFLVNSEFLGLLDVLTSPLRAKFAVTSCVALLVLIVLSVYRRRLRLSYPAWQFTHAALALVVVVTALAHALLVGYYIREPWEQALWIVLTIAFVALGIWVRLIKPLLRHRRRWVVESLERATDDTTTITLRLADPAAHGDAGFRFEPGQFAWLIARRSPFALTYHPFSFASSAEDHQRVRFTIREFDNFSHDVADLQVGETVYLDGPFGAFVLPDRAPLVLIGAGVGVTPLVSMLETLADRGDDRPIQLWLGNRREDSIPCREEIDRAAQRLDLTVTHVISRPSPTWEGATGRVDGAFVSARTEGLPAGTVFCLCGPDAMMDDVEAALTRAGIPADDVRSERFGMV</sequence>
<evidence type="ECO:0000256" key="4">
    <source>
        <dbReference type="ARBA" id="ARBA00022989"/>
    </source>
</evidence>
<dbReference type="GO" id="GO:0016020">
    <property type="term" value="C:membrane"/>
    <property type="evidence" value="ECO:0007669"/>
    <property type="project" value="UniProtKB-SubCell"/>
</dbReference>
<dbReference type="PANTHER" id="PTHR47354">
    <property type="entry name" value="NADH OXIDOREDUCTASE HCR"/>
    <property type="match status" value="1"/>
</dbReference>
<dbReference type="SUPFAM" id="SSF52343">
    <property type="entry name" value="Ferredoxin reductase-like, C-terminal NADP-linked domain"/>
    <property type="match status" value="1"/>
</dbReference>